<dbReference type="PANTHER" id="PTHR10359">
    <property type="entry name" value="A/G-SPECIFIC ADENINE GLYCOSYLASE/ENDONUCLEASE III"/>
    <property type="match status" value="1"/>
</dbReference>
<evidence type="ECO:0000256" key="3">
    <source>
        <dbReference type="ARBA" id="ARBA00022723"/>
    </source>
</evidence>
<dbReference type="SUPFAM" id="SSF48150">
    <property type="entry name" value="DNA-glycosylase"/>
    <property type="match status" value="1"/>
</dbReference>
<keyword evidence="5 10" id="KW-0378">Hydrolase</keyword>
<keyword evidence="13" id="KW-0540">Nuclease</keyword>
<protein>
    <recommendedName>
        <fullName evidence="10">Endonuclease III</fullName>
        <ecNumber evidence="10">4.2.99.18</ecNumber>
    </recommendedName>
    <alternativeName>
        <fullName evidence="10">DNA-(apurinic or apyrimidinic site) lyase</fullName>
    </alternativeName>
</protein>
<feature type="binding site" evidence="10">
    <location>
        <position position="215"/>
    </location>
    <ligand>
        <name>[4Fe-4S] cluster</name>
        <dbReference type="ChEBI" id="CHEBI:49883"/>
    </ligand>
</feature>
<keyword evidence="8 10" id="KW-0234">DNA repair</keyword>
<accession>A0A5M9QQR0</accession>
<keyword evidence="10" id="KW-0238">DNA-binding</keyword>
<dbReference type="HAMAP" id="MF_00942">
    <property type="entry name" value="Nth"/>
    <property type="match status" value="1"/>
</dbReference>
<feature type="domain" description="HhH-GPD" evidence="12">
    <location>
        <begin position="60"/>
        <end position="206"/>
    </location>
</feature>
<evidence type="ECO:0000256" key="10">
    <source>
        <dbReference type="HAMAP-Rule" id="MF_00942"/>
    </source>
</evidence>
<comment type="catalytic activity">
    <reaction evidence="10">
        <text>2'-deoxyribonucleotide-(2'-deoxyribose 5'-phosphate)-2'-deoxyribonucleotide-DNA = a 3'-end 2'-deoxyribonucleotide-(2,3-dehydro-2,3-deoxyribose 5'-phosphate)-DNA + a 5'-end 5'-phospho-2'-deoxyribonucleoside-DNA + H(+)</text>
        <dbReference type="Rhea" id="RHEA:66592"/>
        <dbReference type="Rhea" id="RHEA-COMP:13180"/>
        <dbReference type="Rhea" id="RHEA-COMP:16897"/>
        <dbReference type="Rhea" id="RHEA-COMP:17067"/>
        <dbReference type="ChEBI" id="CHEBI:15378"/>
        <dbReference type="ChEBI" id="CHEBI:136412"/>
        <dbReference type="ChEBI" id="CHEBI:157695"/>
        <dbReference type="ChEBI" id="CHEBI:167181"/>
        <dbReference type="EC" id="4.2.99.18"/>
    </reaction>
</comment>
<keyword evidence="10" id="KW-0456">Lyase</keyword>
<dbReference type="EMBL" id="VXKE01000005">
    <property type="protein sequence ID" value="KAA8711013.1"/>
    <property type="molecule type" value="Genomic_DNA"/>
</dbReference>
<evidence type="ECO:0000313" key="14">
    <source>
        <dbReference type="Proteomes" id="UP000323707"/>
    </source>
</evidence>
<keyword evidence="2 10" id="KW-0004">4Fe-4S</keyword>
<dbReference type="GO" id="GO:0046872">
    <property type="term" value="F:metal ion binding"/>
    <property type="evidence" value="ECO:0007669"/>
    <property type="project" value="UniProtKB-KW"/>
</dbReference>
<dbReference type="PANTHER" id="PTHR10359:SF18">
    <property type="entry name" value="ENDONUCLEASE III"/>
    <property type="match status" value="1"/>
</dbReference>
<dbReference type="EC" id="4.2.99.18" evidence="10"/>
<dbReference type="GO" id="GO:0140078">
    <property type="term" value="F:class I DNA-(apurinic or apyrimidinic site) endonuclease activity"/>
    <property type="evidence" value="ECO:0007669"/>
    <property type="project" value="UniProtKB-EC"/>
</dbReference>
<feature type="binding site" evidence="10">
    <location>
        <position position="224"/>
    </location>
    <ligand>
        <name>[4Fe-4S] cluster</name>
        <dbReference type="ChEBI" id="CHEBI:49883"/>
    </ligand>
</feature>
<dbReference type="InterPro" id="IPR000445">
    <property type="entry name" value="HhH_motif"/>
</dbReference>
<evidence type="ECO:0000256" key="6">
    <source>
        <dbReference type="ARBA" id="ARBA00023004"/>
    </source>
</evidence>
<gene>
    <name evidence="10 13" type="primary">nth</name>
    <name evidence="13" type="ORF">F4V45_01855</name>
</gene>
<evidence type="ECO:0000256" key="11">
    <source>
        <dbReference type="SAM" id="MobiDB-lite"/>
    </source>
</evidence>
<evidence type="ECO:0000259" key="12">
    <source>
        <dbReference type="SMART" id="SM00478"/>
    </source>
</evidence>
<dbReference type="GO" id="GO:0006285">
    <property type="term" value="P:base-excision repair, AP site formation"/>
    <property type="evidence" value="ECO:0007669"/>
    <property type="project" value="TreeGrafter"/>
</dbReference>
<dbReference type="InterPro" id="IPR003651">
    <property type="entry name" value="Endonuclease3_FeS-loop_motif"/>
</dbReference>
<evidence type="ECO:0000256" key="1">
    <source>
        <dbReference type="ARBA" id="ARBA00008343"/>
    </source>
</evidence>
<dbReference type="SMART" id="SM00525">
    <property type="entry name" value="FES"/>
    <property type="match status" value="1"/>
</dbReference>
<keyword evidence="7 10" id="KW-0411">Iron-sulfur</keyword>
<dbReference type="FunFam" id="1.10.340.30:FF:000001">
    <property type="entry name" value="Endonuclease III"/>
    <property type="match status" value="1"/>
</dbReference>
<keyword evidence="13" id="KW-0255">Endonuclease</keyword>
<evidence type="ECO:0000256" key="4">
    <source>
        <dbReference type="ARBA" id="ARBA00022763"/>
    </source>
</evidence>
<evidence type="ECO:0000256" key="7">
    <source>
        <dbReference type="ARBA" id="ARBA00023014"/>
    </source>
</evidence>
<dbReference type="CDD" id="cd00056">
    <property type="entry name" value="ENDO3c"/>
    <property type="match status" value="1"/>
</dbReference>
<reference evidence="13 14" key="1">
    <citation type="submission" date="2019-09" db="EMBL/GenBank/DDBJ databases">
        <title>Draft genome sequence of various Type strains from the CCUG.</title>
        <authorList>
            <person name="Pineiro-Iglesias B."/>
            <person name="Tunovic T."/>
            <person name="Unosson C."/>
            <person name="Inganas E."/>
            <person name="Ohlen M."/>
            <person name="Cardew S."/>
            <person name="Jensie-Markopoulos S."/>
            <person name="Salva-Serra F."/>
            <person name="Jaen-Luchoro D."/>
            <person name="Karlsson R."/>
            <person name="Svensson-Stadler L."/>
            <person name="Chun J."/>
            <person name="Moore E."/>
        </authorList>
    </citation>
    <scope>NUCLEOTIDE SEQUENCE [LARGE SCALE GENOMIC DNA]</scope>
    <source>
        <strain evidence="13 14">CCUG 32756T</strain>
    </source>
</reference>
<feature type="binding site" evidence="10">
    <location>
        <position position="208"/>
    </location>
    <ligand>
        <name>[4Fe-4S] cluster</name>
        <dbReference type="ChEBI" id="CHEBI:49883"/>
    </ligand>
</feature>
<dbReference type="GO" id="GO:0003677">
    <property type="term" value="F:DNA binding"/>
    <property type="evidence" value="ECO:0007669"/>
    <property type="project" value="UniProtKB-UniRule"/>
</dbReference>
<comment type="cofactor">
    <cofactor evidence="10">
        <name>[4Fe-4S] cluster</name>
        <dbReference type="ChEBI" id="CHEBI:49883"/>
    </cofactor>
    <text evidence="10">Binds 1 [4Fe-4S] cluster.</text>
</comment>
<dbReference type="InterPro" id="IPR023170">
    <property type="entry name" value="HhH_base_excis_C"/>
</dbReference>
<dbReference type="InterPro" id="IPR005759">
    <property type="entry name" value="Nth"/>
</dbReference>
<sequence>MPSKSRIKQALTKPTSRPKSTKRSKAQIATIKARFLSHYPQAKTELIYRNIYELLVCVMLSAQCTDKRVNLVTPALFARYPSVQALAQANVEEVKELIKSISFFNNKAKHLCQMAKQVLERFGGEIPTTQAELKSLAGVGQKTANVVLLEYCQANVMAVDTHVFRVSHRLALSNAKTPEKTEQDLEKAFVTDLSALHQAFVLFGRYVCKALKPQCANCFVREFCLKGEKA</sequence>
<keyword evidence="4 10" id="KW-0227">DNA damage</keyword>
<keyword evidence="3 10" id="KW-0479">Metal-binding</keyword>
<comment type="caution">
    <text evidence="13">The sequence shown here is derived from an EMBL/GenBank/DDBJ whole genome shotgun (WGS) entry which is preliminary data.</text>
</comment>
<organism evidence="13 14">
    <name type="scientific">Helicobacter canis</name>
    <dbReference type="NCBI Taxonomy" id="29419"/>
    <lineage>
        <taxon>Bacteria</taxon>
        <taxon>Pseudomonadati</taxon>
        <taxon>Campylobacterota</taxon>
        <taxon>Epsilonproteobacteria</taxon>
        <taxon>Campylobacterales</taxon>
        <taxon>Helicobacteraceae</taxon>
        <taxon>Helicobacter</taxon>
    </lineage>
</organism>
<evidence type="ECO:0000256" key="2">
    <source>
        <dbReference type="ARBA" id="ARBA00022485"/>
    </source>
</evidence>
<evidence type="ECO:0000256" key="5">
    <source>
        <dbReference type="ARBA" id="ARBA00022801"/>
    </source>
</evidence>
<name>A0A5M9QQR0_9HELI</name>
<dbReference type="InterPro" id="IPR003265">
    <property type="entry name" value="HhH-GPD_domain"/>
</dbReference>
<dbReference type="RefSeq" id="WP_150336799.1">
    <property type="nucleotide sequence ID" value="NZ_JAERIX010000058.1"/>
</dbReference>
<proteinExistence type="inferred from homology"/>
<dbReference type="Pfam" id="PF00633">
    <property type="entry name" value="HHH"/>
    <property type="match status" value="1"/>
</dbReference>
<keyword evidence="9 10" id="KW-0326">Glycosidase</keyword>
<feature type="binding site" evidence="10">
    <location>
        <position position="218"/>
    </location>
    <ligand>
        <name>[4Fe-4S] cluster</name>
        <dbReference type="ChEBI" id="CHEBI:49883"/>
    </ligand>
</feature>
<dbReference type="InterPro" id="IPR011257">
    <property type="entry name" value="DNA_glycosylase"/>
</dbReference>
<dbReference type="Gene3D" id="1.10.340.30">
    <property type="entry name" value="Hypothetical protein, domain 2"/>
    <property type="match status" value="1"/>
</dbReference>
<evidence type="ECO:0000256" key="8">
    <source>
        <dbReference type="ARBA" id="ARBA00023204"/>
    </source>
</evidence>
<dbReference type="GO" id="GO:0051539">
    <property type="term" value="F:4 iron, 4 sulfur cluster binding"/>
    <property type="evidence" value="ECO:0007669"/>
    <property type="project" value="UniProtKB-UniRule"/>
</dbReference>
<feature type="region of interest" description="Disordered" evidence="11">
    <location>
        <begin position="1"/>
        <end position="24"/>
    </location>
</feature>
<dbReference type="NCBIfam" id="TIGR01083">
    <property type="entry name" value="nth"/>
    <property type="match status" value="1"/>
</dbReference>
<comment type="similarity">
    <text evidence="1 10">Belongs to the Nth/MutY family.</text>
</comment>
<dbReference type="PIRSF" id="PIRSF001435">
    <property type="entry name" value="Nth"/>
    <property type="match status" value="1"/>
</dbReference>
<keyword evidence="6 10" id="KW-0408">Iron</keyword>
<comment type="function">
    <text evidence="10">DNA repair enzyme that has both DNA N-glycosylase activity and AP-lyase activity. The DNA N-glycosylase activity releases various damaged pyrimidines from DNA by cleaving the N-glycosidic bond, leaving an AP (apurinic/apyrimidinic) site. The AP-lyase activity cleaves the phosphodiester bond 3' to the AP site by a beta-elimination, leaving a 3'-terminal unsaturated sugar and a product with a terminal 5'-phosphate.</text>
</comment>
<dbReference type="Proteomes" id="UP000323707">
    <property type="component" value="Unassembled WGS sequence"/>
</dbReference>
<evidence type="ECO:0000313" key="13">
    <source>
        <dbReference type="EMBL" id="KAA8711013.1"/>
    </source>
</evidence>
<dbReference type="Pfam" id="PF00730">
    <property type="entry name" value="HhH-GPD"/>
    <property type="match status" value="1"/>
</dbReference>
<dbReference type="SMART" id="SM00478">
    <property type="entry name" value="ENDO3c"/>
    <property type="match status" value="1"/>
</dbReference>
<dbReference type="AlphaFoldDB" id="A0A5M9QQR0"/>
<evidence type="ECO:0000256" key="9">
    <source>
        <dbReference type="ARBA" id="ARBA00023295"/>
    </source>
</evidence>
<dbReference type="GO" id="GO:0019104">
    <property type="term" value="F:DNA N-glycosylase activity"/>
    <property type="evidence" value="ECO:0007669"/>
    <property type="project" value="UniProtKB-UniRule"/>
</dbReference>
<dbReference type="Gene3D" id="1.10.1670.10">
    <property type="entry name" value="Helix-hairpin-Helix base-excision DNA repair enzymes (C-terminal)"/>
    <property type="match status" value="1"/>
</dbReference>